<dbReference type="InterPro" id="IPR015892">
    <property type="entry name" value="Carbonic_anhydrase_CS"/>
</dbReference>
<dbReference type="EC" id="4.2.1.1" evidence="2 8"/>
<dbReference type="PANTHER" id="PTHR11002">
    <property type="entry name" value="CARBONIC ANHYDRASE"/>
    <property type="match status" value="1"/>
</dbReference>
<dbReference type="PROSITE" id="PS00705">
    <property type="entry name" value="PROK_CO2_ANHYDRASE_2"/>
    <property type="match status" value="1"/>
</dbReference>
<dbReference type="Gene3D" id="3.40.1050.10">
    <property type="entry name" value="Carbonic anhydrase"/>
    <property type="match status" value="1"/>
</dbReference>
<accession>A0A9W8AKG4</accession>
<name>A0A9W8AKG4_9FUNG</name>
<feature type="binding site" evidence="7">
    <location>
        <position position="48"/>
    </location>
    <ligand>
        <name>Zn(2+)</name>
        <dbReference type="ChEBI" id="CHEBI:29105"/>
    </ligand>
</feature>
<keyword evidence="5 8" id="KW-0456">Lyase</keyword>
<evidence type="ECO:0000256" key="3">
    <source>
        <dbReference type="ARBA" id="ARBA00022723"/>
    </source>
</evidence>
<dbReference type="SMART" id="SM00947">
    <property type="entry name" value="Pro_CA"/>
    <property type="match status" value="1"/>
</dbReference>
<dbReference type="InterPro" id="IPR001765">
    <property type="entry name" value="Carbonic_anhydrase"/>
</dbReference>
<gene>
    <name evidence="9" type="ORF">IWQ62_005433</name>
</gene>
<comment type="cofactor">
    <cofactor evidence="7">
        <name>Zn(2+)</name>
        <dbReference type="ChEBI" id="CHEBI:29105"/>
    </cofactor>
    <text evidence="7">Binds 1 zinc ion per subunit.</text>
</comment>
<dbReference type="Pfam" id="PF00484">
    <property type="entry name" value="Pro_CA"/>
    <property type="match status" value="1"/>
</dbReference>
<comment type="caution">
    <text evidence="9">The sequence shown here is derived from an EMBL/GenBank/DDBJ whole genome shotgun (WGS) entry which is preliminary data.</text>
</comment>
<dbReference type="InterPro" id="IPR036874">
    <property type="entry name" value="Carbonic_anhydrase_sf"/>
</dbReference>
<dbReference type="GO" id="GO:0034599">
    <property type="term" value="P:cellular response to oxidative stress"/>
    <property type="evidence" value="ECO:0007669"/>
    <property type="project" value="TreeGrafter"/>
</dbReference>
<evidence type="ECO:0000256" key="6">
    <source>
        <dbReference type="ARBA" id="ARBA00048348"/>
    </source>
</evidence>
<keyword evidence="3 7" id="KW-0479">Metal-binding</keyword>
<feature type="binding site" evidence="7">
    <location>
        <position position="102"/>
    </location>
    <ligand>
        <name>Zn(2+)</name>
        <dbReference type="ChEBI" id="CHEBI:29105"/>
    </ligand>
</feature>
<dbReference type="PROSITE" id="PS00704">
    <property type="entry name" value="PROK_CO2_ANHYDRASE_1"/>
    <property type="match status" value="1"/>
</dbReference>
<comment type="catalytic activity">
    <reaction evidence="6 8">
        <text>hydrogencarbonate + H(+) = CO2 + H2O</text>
        <dbReference type="Rhea" id="RHEA:10748"/>
        <dbReference type="ChEBI" id="CHEBI:15377"/>
        <dbReference type="ChEBI" id="CHEBI:15378"/>
        <dbReference type="ChEBI" id="CHEBI:16526"/>
        <dbReference type="ChEBI" id="CHEBI:17544"/>
        <dbReference type="EC" id="4.2.1.1"/>
    </reaction>
</comment>
<evidence type="ECO:0000256" key="1">
    <source>
        <dbReference type="ARBA" id="ARBA00006217"/>
    </source>
</evidence>
<comment type="similarity">
    <text evidence="1 8">Belongs to the beta-class carbonic anhydrase family.</text>
</comment>
<dbReference type="SUPFAM" id="SSF53056">
    <property type="entry name" value="beta-carbonic anhydrase, cab"/>
    <property type="match status" value="1"/>
</dbReference>
<evidence type="ECO:0000256" key="8">
    <source>
        <dbReference type="RuleBase" id="RU003956"/>
    </source>
</evidence>
<sequence length="210" mass="23382">METPVTPVTSLLERNKVWAKTLLAKEPALVQELAVTQKPKVLWIGCSDSRVCPELLTNSHLGEVFVYRNIANVVNSQDIGTMAYLEYALMNLKVDHVVVVGHTGCGGIKGSLNVESPGEYLKPYLETIANLYAHNESHFADLDSEEARLRRLAELNAVRSLRTIQESSVYQRAIKVNPGIQLHAWIYDVPSLTLTPLDAKDEIYQALNIV</sequence>
<evidence type="ECO:0000256" key="2">
    <source>
        <dbReference type="ARBA" id="ARBA00012925"/>
    </source>
</evidence>
<proteinExistence type="inferred from homology"/>
<organism evidence="9 10">
    <name type="scientific">Dispira parvispora</name>
    <dbReference type="NCBI Taxonomy" id="1520584"/>
    <lineage>
        <taxon>Eukaryota</taxon>
        <taxon>Fungi</taxon>
        <taxon>Fungi incertae sedis</taxon>
        <taxon>Zoopagomycota</taxon>
        <taxon>Kickxellomycotina</taxon>
        <taxon>Dimargaritomycetes</taxon>
        <taxon>Dimargaritales</taxon>
        <taxon>Dimargaritaceae</taxon>
        <taxon>Dispira</taxon>
    </lineage>
</organism>
<comment type="function">
    <text evidence="8">Reversible hydration of carbon dioxide.</text>
</comment>
<dbReference type="GO" id="GO:0015976">
    <property type="term" value="P:carbon utilization"/>
    <property type="evidence" value="ECO:0007669"/>
    <property type="project" value="InterPro"/>
</dbReference>
<dbReference type="AlphaFoldDB" id="A0A9W8AKG4"/>
<dbReference type="Proteomes" id="UP001150925">
    <property type="component" value="Unassembled WGS sequence"/>
</dbReference>
<dbReference type="GO" id="GO:0071244">
    <property type="term" value="P:cellular response to carbon dioxide"/>
    <property type="evidence" value="ECO:0007669"/>
    <property type="project" value="TreeGrafter"/>
</dbReference>
<keyword evidence="4 7" id="KW-0862">Zinc</keyword>
<evidence type="ECO:0000313" key="9">
    <source>
        <dbReference type="EMBL" id="KAJ1955860.1"/>
    </source>
</evidence>
<dbReference type="PANTHER" id="PTHR11002:SF76">
    <property type="entry name" value="CARBONIC ANHYDRASE"/>
    <property type="match status" value="1"/>
</dbReference>
<feature type="binding site" evidence="7">
    <location>
        <position position="105"/>
    </location>
    <ligand>
        <name>Zn(2+)</name>
        <dbReference type="ChEBI" id="CHEBI:29105"/>
    </ligand>
</feature>
<keyword evidence="10" id="KW-1185">Reference proteome</keyword>
<dbReference type="GO" id="GO:0008270">
    <property type="term" value="F:zinc ion binding"/>
    <property type="evidence" value="ECO:0007669"/>
    <property type="project" value="UniProtKB-UniRule"/>
</dbReference>
<dbReference type="GO" id="GO:0004089">
    <property type="term" value="F:carbonate dehydratase activity"/>
    <property type="evidence" value="ECO:0007669"/>
    <property type="project" value="UniProtKB-UniRule"/>
</dbReference>
<evidence type="ECO:0000256" key="7">
    <source>
        <dbReference type="PIRSR" id="PIRSR601765-1"/>
    </source>
</evidence>
<evidence type="ECO:0000313" key="10">
    <source>
        <dbReference type="Proteomes" id="UP001150925"/>
    </source>
</evidence>
<evidence type="ECO:0000256" key="5">
    <source>
        <dbReference type="ARBA" id="ARBA00023239"/>
    </source>
</evidence>
<reference evidence="9" key="1">
    <citation type="submission" date="2022-07" db="EMBL/GenBank/DDBJ databases">
        <title>Phylogenomic reconstructions and comparative analyses of Kickxellomycotina fungi.</title>
        <authorList>
            <person name="Reynolds N.K."/>
            <person name="Stajich J.E."/>
            <person name="Barry K."/>
            <person name="Grigoriev I.V."/>
            <person name="Crous P."/>
            <person name="Smith M.E."/>
        </authorList>
    </citation>
    <scope>NUCLEOTIDE SEQUENCE</scope>
    <source>
        <strain evidence="9">RSA 1196</strain>
    </source>
</reference>
<evidence type="ECO:0000256" key="4">
    <source>
        <dbReference type="ARBA" id="ARBA00022833"/>
    </source>
</evidence>
<dbReference type="OrthoDB" id="10248475at2759"/>
<dbReference type="EMBL" id="JANBPY010002241">
    <property type="protein sequence ID" value="KAJ1955860.1"/>
    <property type="molecule type" value="Genomic_DNA"/>
</dbReference>
<feature type="binding site" evidence="7">
    <location>
        <position position="46"/>
    </location>
    <ligand>
        <name>Zn(2+)</name>
        <dbReference type="ChEBI" id="CHEBI:29105"/>
    </ligand>
</feature>
<protein>
    <recommendedName>
        <fullName evidence="2 8">Carbonic anhydrase</fullName>
        <ecNumber evidence="2 8">4.2.1.1</ecNumber>
    </recommendedName>
    <alternativeName>
        <fullName evidence="8">Carbonate dehydratase</fullName>
    </alternativeName>
</protein>